<keyword evidence="1" id="KW-0472">Membrane</keyword>
<reference evidence="2" key="1">
    <citation type="journal article" date="2022" name="Viruses">
        <title>The Parapoynx stagnalis Nucleopolyhedrovirus (PastNPV), a Divergent Member of the Alphabaculovirus Group I Clade, Encodes a Homolog of Ran GTPase.</title>
        <authorList>
            <person name="Harrison R.L."/>
            <person name="Rowley D.L."/>
        </authorList>
    </citation>
    <scope>NUCLEOTIDE SEQUENCE</scope>
    <source>
        <strain evidence="2">BCIPV-473</strain>
    </source>
</reference>
<evidence type="ECO:0000313" key="2">
    <source>
        <dbReference type="EMBL" id="UZE89723.1"/>
    </source>
</evidence>
<proteinExistence type="predicted"/>
<keyword evidence="3" id="KW-1185">Reference proteome</keyword>
<feature type="transmembrane region" description="Helical" evidence="1">
    <location>
        <begin position="6"/>
        <end position="25"/>
    </location>
</feature>
<dbReference type="Pfam" id="PF07280">
    <property type="entry name" value="Ac110_PIF"/>
    <property type="match status" value="1"/>
</dbReference>
<keyword evidence="1" id="KW-1133">Transmembrane helix</keyword>
<accession>A0A9E7Y6S4</accession>
<protein>
    <submittedName>
        <fullName evidence="2">PIF-7</fullName>
    </submittedName>
</protein>
<dbReference type="Proteomes" id="UP001264959">
    <property type="component" value="Segment"/>
</dbReference>
<evidence type="ECO:0000313" key="3">
    <source>
        <dbReference type="Proteomes" id="UP001264959"/>
    </source>
</evidence>
<dbReference type="InterPro" id="IPR009903">
    <property type="entry name" value="AcMNPV_AC110"/>
</dbReference>
<name>A0A9E7Y6S4_9ABAC</name>
<keyword evidence="1" id="KW-0812">Transmembrane</keyword>
<evidence type="ECO:0000256" key="1">
    <source>
        <dbReference type="SAM" id="Phobius"/>
    </source>
</evidence>
<sequence>MYFVSATFLIIIFIYLMYFIVIVIINNTRVRRELFYKYNYIPDTLLDAVTVYQLK</sequence>
<organism evidence="2 3">
    <name type="scientific">Parapoynx stagnalis nucleopolyhedrovirus</name>
    <dbReference type="NCBI Taxonomy" id="2993413"/>
    <lineage>
        <taxon>Viruses</taxon>
        <taxon>Viruses incertae sedis</taxon>
        <taxon>Naldaviricetes</taxon>
        <taxon>Lefavirales</taxon>
        <taxon>Baculoviridae</taxon>
        <taxon>Alphabaculovirus</taxon>
        <taxon>Alphabaculovirus pastagnalis</taxon>
    </lineage>
</organism>
<dbReference type="EMBL" id="ON704650">
    <property type="protein sequence ID" value="UZE89723.1"/>
    <property type="molecule type" value="Genomic_DNA"/>
</dbReference>